<protein>
    <submittedName>
        <fullName evidence="3">Uncharacterized protein</fullName>
    </submittedName>
</protein>
<dbReference type="Proteomes" id="UP000053562">
    <property type="component" value="Unassembled WGS sequence"/>
</dbReference>
<feature type="compositionally biased region" description="Basic and acidic residues" evidence="2">
    <location>
        <begin position="212"/>
        <end position="222"/>
    </location>
</feature>
<dbReference type="EMBL" id="KQ234361">
    <property type="protein sequence ID" value="KMZ78830.1"/>
    <property type="molecule type" value="Genomic_DNA"/>
</dbReference>
<dbReference type="SUPFAM" id="SSF50978">
    <property type="entry name" value="WD40 repeat-like"/>
    <property type="match status" value="1"/>
</dbReference>
<evidence type="ECO:0000313" key="4">
    <source>
        <dbReference type="Proteomes" id="UP000053562"/>
    </source>
</evidence>
<dbReference type="OrthoDB" id="370586at2759"/>
<evidence type="ECO:0000256" key="2">
    <source>
        <dbReference type="SAM" id="MobiDB-lite"/>
    </source>
</evidence>
<evidence type="ECO:0000313" key="3">
    <source>
        <dbReference type="EMBL" id="KMZ78830.1"/>
    </source>
</evidence>
<feature type="compositionally biased region" description="Basic and acidic residues" evidence="2">
    <location>
        <begin position="109"/>
        <end position="127"/>
    </location>
</feature>
<proteinExistence type="predicted"/>
<organism evidence="3 4">
    <name type="scientific">Plasmodium vivax India VII</name>
    <dbReference type="NCBI Taxonomy" id="1077284"/>
    <lineage>
        <taxon>Eukaryota</taxon>
        <taxon>Sar</taxon>
        <taxon>Alveolata</taxon>
        <taxon>Apicomplexa</taxon>
        <taxon>Aconoidasida</taxon>
        <taxon>Haemosporida</taxon>
        <taxon>Plasmodiidae</taxon>
        <taxon>Plasmodium</taxon>
        <taxon>Plasmodium (Plasmodium)</taxon>
    </lineage>
</organism>
<feature type="region of interest" description="Disordered" evidence="2">
    <location>
        <begin position="627"/>
        <end position="673"/>
    </location>
</feature>
<gene>
    <name evidence="3" type="ORF">PVIIG_00225</name>
</gene>
<dbReference type="InterPro" id="IPR036322">
    <property type="entry name" value="WD40_repeat_dom_sf"/>
</dbReference>
<feature type="region of interest" description="Disordered" evidence="2">
    <location>
        <begin position="750"/>
        <end position="771"/>
    </location>
</feature>
<feature type="region of interest" description="Disordered" evidence="2">
    <location>
        <begin position="1"/>
        <end position="22"/>
    </location>
</feature>
<feature type="compositionally biased region" description="Polar residues" evidence="2">
    <location>
        <begin position="652"/>
        <end position="662"/>
    </location>
</feature>
<keyword evidence="1" id="KW-0175">Coiled coil</keyword>
<feature type="compositionally biased region" description="Gly residues" evidence="2">
    <location>
        <begin position="638"/>
        <end position="649"/>
    </location>
</feature>
<dbReference type="AlphaFoldDB" id="A0A0J9S7F9"/>
<evidence type="ECO:0000256" key="1">
    <source>
        <dbReference type="SAM" id="Coils"/>
    </source>
</evidence>
<reference evidence="3 4" key="1">
    <citation type="submission" date="2011-08" db="EMBL/GenBank/DDBJ databases">
        <title>The Genome Sequence of Plasmodium vivax India VII.</title>
        <authorList>
            <consortium name="The Broad Institute Genome Sequencing Platform"/>
            <consortium name="The Broad Institute Genome Sequencing Center for Infectious Disease"/>
            <person name="Neafsey D."/>
            <person name="Carlton J."/>
            <person name="Barnwell J."/>
            <person name="Collins W."/>
            <person name="Escalante A."/>
            <person name="Mullikin J."/>
            <person name="Saul A."/>
            <person name="Guigo R."/>
            <person name="Camara F."/>
            <person name="Young S.K."/>
            <person name="Zeng Q."/>
            <person name="Gargeya S."/>
            <person name="Fitzgerald M."/>
            <person name="Haas B."/>
            <person name="Abouelleil A."/>
            <person name="Alvarado L."/>
            <person name="Arachchi H.M."/>
            <person name="Berlin A."/>
            <person name="Brown A."/>
            <person name="Chapman S.B."/>
            <person name="Chen Z."/>
            <person name="Dunbar C."/>
            <person name="Freedman E."/>
            <person name="Gearin G."/>
            <person name="Gellesch M."/>
            <person name="Goldberg J."/>
            <person name="Griggs A."/>
            <person name="Gujja S."/>
            <person name="Heiman D."/>
            <person name="Howarth C."/>
            <person name="Larson L."/>
            <person name="Lui A."/>
            <person name="MacDonald P.J.P."/>
            <person name="Montmayeur A."/>
            <person name="Murphy C."/>
            <person name="Neiman D."/>
            <person name="Pearson M."/>
            <person name="Priest M."/>
            <person name="Roberts A."/>
            <person name="Saif S."/>
            <person name="Shea T."/>
            <person name="Shenoy N."/>
            <person name="Sisk P."/>
            <person name="Stolte C."/>
            <person name="Sykes S."/>
            <person name="Wortman J."/>
            <person name="Nusbaum C."/>
            <person name="Birren B."/>
        </authorList>
    </citation>
    <scope>NUCLEOTIDE SEQUENCE [LARGE SCALE GENOMIC DNA]</scope>
    <source>
        <strain evidence="3 4">India VII</strain>
    </source>
</reference>
<feature type="compositionally biased region" description="Basic and acidic residues" evidence="2">
    <location>
        <begin position="9"/>
        <end position="20"/>
    </location>
</feature>
<accession>A0A0J9S7F9</accession>
<feature type="compositionally biased region" description="Basic and acidic residues" evidence="2">
    <location>
        <begin position="195"/>
        <end position="205"/>
    </location>
</feature>
<feature type="coiled-coil region" evidence="1">
    <location>
        <begin position="274"/>
        <end position="313"/>
    </location>
</feature>
<feature type="region of interest" description="Disordered" evidence="2">
    <location>
        <begin position="97"/>
        <end position="127"/>
    </location>
</feature>
<sequence length="884" mass="100967">MKGVKKAGRKESPSREKTYDGPRYIKLYDSGSEYTVDENDEGPTFAHLKNIKICNEEKKKTLSKICCTKNYLFVGTCSVFSQVRVFNYTNLVNSKKESEDLSSTSVEGYNKRTSEGQGKKDKKEEARGQNKHCEAFISLCDIYRKSKFYTAKEDSRNDNMLSIDLFHNSVNRKSVKRSNSVQKKVPQGHSPNEANVKEVAPKGERSASGNVVKEEREKKKENNPTLINLKDKLMNFNQKGLLELSDNEATFREEYLYYDNFAGIPPPKKDTHPIRITNEMREEERNKREKEEEMEKKKKIEEENLRNEQLAKNGCYLNKDMLEINVDVIKRKTIQVNNLLEYIGAFVNVSSPIILMKTNREENILSVLTFGGDVYSYDISEHSLKQLREKRIKKIEFFSNIENYFIEQEKNNTSNEFLEEDFSEEVTASALSLSKSHFTNSVKYFDFLPDDKTLICVGLNKDYFLSFINCQNGKKIIYHKKIKVKKPSHSVALNSNKMSKDKMLPTLMHDFSYVYVEREKKIFNGEIGNYVYIGSTCGYLVFIFLGDKFLRFVNNLLTSDQVRSGSLFTYHEGTDESEWADESKWADESEWAKTVAQCVLGNVDDVYTVRKDELYAFFGDEHNVGSGTKMNGNDHQGGNVGGNQSGNVGGSLSNTANRSSDQGAPPDNPKENIFKEADHNSFSYAFYIAKNVKINSIISLSTHKNDHIHLIVGLNDGRLLDFLFRISPHFTPTSSITSCGYYPALSQNCSEKNSSHNKPPKNGDTEGAADNPPSPIENIHFIQESEKELYDFTGLHKSSRISKINLYQSGSQHSLVFINSNVKRIREMSDKKFYTTYVLNVCSKQISILHEHLAYIIDSCVCSHFYFCLDDNNTVAVFASSRER</sequence>
<feature type="region of interest" description="Disordered" evidence="2">
    <location>
        <begin position="174"/>
        <end position="222"/>
    </location>
</feature>
<name>A0A0J9S7F9_PLAVI</name>